<dbReference type="RefSeq" id="WP_122100751.1">
    <property type="nucleotide sequence ID" value="NZ_RFLY01000003.1"/>
</dbReference>
<evidence type="ECO:0000313" key="2">
    <source>
        <dbReference type="Proteomes" id="UP000275012"/>
    </source>
</evidence>
<reference evidence="1 2" key="1">
    <citation type="submission" date="2018-10" db="EMBL/GenBank/DDBJ databases">
        <title>Proposal of Lysobacter pythonis sp. nov. isolated from royal pythons (Python regius).</title>
        <authorList>
            <person name="Hans-Juergen B."/>
            <person name="Huptas C."/>
            <person name="Sandra B."/>
            <person name="Igor L."/>
            <person name="Joachim S."/>
            <person name="Siegfried S."/>
            <person name="Mareike W."/>
            <person name="Peter K."/>
        </authorList>
    </citation>
    <scope>NUCLEOTIDE SEQUENCE [LARGE SCALE GENOMIC DNA]</scope>
    <source>
        <strain evidence="1 2">4284/11</strain>
    </source>
</reference>
<dbReference type="Proteomes" id="UP000275012">
    <property type="component" value="Unassembled WGS sequence"/>
</dbReference>
<protein>
    <submittedName>
        <fullName evidence="1">Uncharacterized protein</fullName>
    </submittedName>
</protein>
<comment type="caution">
    <text evidence="1">The sequence shown here is derived from an EMBL/GenBank/DDBJ whole genome shotgun (WGS) entry which is preliminary data.</text>
</comment>
<accession>A0A3M2HWW7</accession>
<evidence type="ECO:0000313" key="1">
    <source>
        <dbReference type="EMBL" id="RMH94226.1"/>
    </source>
</evidence>
<dbReference type="EMBL" id="RFLY01000003">
    <property type="protein sequence ID" value="RMH94226.1"/>
    <property type="molecule type" value="Genomic_DNA"/>
</dbReference>
<sequence length="97" mass="10860">MLKDYPEHIKNLQDDLIRVASRKHPGVDPFDVAIWVLESALETFISEARDELEAAEESGDAEAVAYARNKRHVFSAARADMGLLSDLKAYLSIRSSQ</sequence>
<organism evidence="1 2">
    <name type="scientific">Solilutibacter pythonis</name>
    <dbReference type="NCBI Taxonomy" id="2483112"/>
    <lineage>
        <taxon>Bacteria</taxon>
        <taxon>Pseudomonadati</taxon>
        <taxon>Pseudomonadota</taxon>
        <taxon>Gammaproteobacteria</taxon>
        <taxon>Lysobacterales</taxon>
        <taxon>Lysobacteraceae</taxon>
        <taxon>Solilutibacter</taxon>
    </lineage>
</organism>
<proteinExistence type="predicted"/>
<keyword evidence="2" id="KW-1185">Reference proteome</keyword>
<dbReference type="OrthoDB" id="5999748at2"/>
<gene>
    <name evidence="1" type="ORF">EBB59_02995</name>
</gene>
<dbReference type="AlphaFoldDB" id="A0A3M2HWW7"/>
<name>A0A3M2HWW7_9GAMM</name>